<gene>
    <name evidence="3" type="ORF">OE88DRAFT_1658853</name>
</gene>
<name>A0A5C3N2W1_9AGAM</name>
<keyword evidence="4" id="KW-1185">Reference proteome</keyword>
<feature type="transmembrane region" description="Helical" evidence="2">
    <location>
        <begin position="34"/>
        <end position="53"/>
    </location>
</feature>
<evidence type="ECO:0000313" key="4">
    <source>
        <dbReference type="Proteomes" id="UP000305948"/>
    </source>
</evidence>
<feature type="transmembrane region" description="Helical" evidence="2">
    <location>
        <begin position="203"/>
        <end position="223"/>
    </location>
</feature>
<evidence type="ECO:0000313" key="3">
    <source>
        <dbReference type="EMBL" id="TFK52069.1"/>
    </source>
</evidence>
<dbReference type="Proteomes" id="UP000305948">
    <property type="component" value="Unassembled WGS sequence"/>
</dbReference>
<keyword evidence="2" id="KW-0812">Transmembrane</keyword>
<feature type="transmembrane region" description="Helical" evidence="2">
    <location>
        <begin position="90"/>
        <end position="110"/>
    </location>
</feature>
<protein>
    <recommendedName>
        <fullName evidence="5">Transmembrane protein</fullName>
    </recommendedName>
</protein>
<feature type="transmembrane region" description="Helical" evidence="2">
    <location>
        <begin position="295"/>
        <end position="319"/>
    </location>
</feature>
<accession>A0A5C3N2W1</accession>
<dbReference type="OrthoDB" id="3254717at2759"/>
<reference evidence="3 4" key="1">
    <citation type="journal article" date="2019" name="Nat. Ecol. Evol.">
        <title>Megaphylogeny resolves global patterns of mushroom evolution.</title>
        <authorList>
            <person name="Varga T."/>
            <person name="Krizsan K."/>
            <person name="Foldi C."/>
            <person name="Dima B."/>
            <person name="Sanchez-Garcia M."/>
            <person name="Sanchez-Ramirez S."/>
            <person name="Szollosi G.J."/>
            <person name="Szarkandi J.G."/>
            <person name="Papp V."/>
            <person name="Albert L."/>
            <person name="Andreopoulos W."/>
            <person name="Angelini C."/>
            <person name="Antonin V."/>
            <person name="Barry K.W."/>
            <person name="Bougher N.L."/>
            <person name="Buchanan P."/>
            <person name="Buyck B."/>
            <person name="Bense V."/>
            <person name="Catcheside P."/>
            <person name="Chovatia M."/>
            <person name="Cooper J."/>
            <person name="Damon W."/>
            <person name="Desjardin D."/>
            <person name="Finy P."/>
            <person name="Geml J."/>
            <person name="Haridas S."/>
            <person name="Hughes K."/>
            <person name="Justo A."/>
            <person name="Karasinski D."/>
            <person name="Kautmanova I."/>
            <person name="Kiss B."/>
            <person name="Kocsube S."/>
            <person name="Kotiranta H."/>
            <person name="LaButti K.M."/>
            <person name="Lechner B.E."/>
            <person name="Liimatainen K."/>
            <person name="Lipzen A."/>
            <person name="Lukacs Z."/>
            <person name="Mihaltcheva S."/>
            <person name="Morgado L.N."/>
            <person name="Niskanen T."/>
            <person name="Noordeloos M.E."/>
            <person name="Ohm R.A."/>
            <person name="Ortiz-Santana B."/>
            <person name="Ovrebo C."/>
            <person name="Racz N."/>
            <person name="Riley R."/>
            <person name="Savchenko A."/>
            <person name="Shiryaev A."/>
            <person name="Soop K."/>
            <person name="Spirin V."/>
            <person name="Szebenyi C."/>
            <person name="Tomsovsky M."/>
            <person name="Tulloss R.E."/>
            <person name="Uehling J."/>
            <person name="Grigoriev I.V."/>
            <person name="Vagvolgyi C."/>
            <person name="Papp T."/>
            <person name="Martin F.M."/>
            <person name="Miettinen O."/>
            <person name="Hibbett D.S."/>
            <person name="Nagy L.G."/>
        </authorList>
    </citation>
    <scope>NUCLEOTIDE SEQUENCE [LARGE SCALE GENOMIC DNA]</scope>
    <source>
        <strain evidence="3 4">OMC1185</strain>
    </source>
</reference>
<dbReference type="AlphaFoldDB" id="A0A5C3N2W1"/>
<feature type="transmembrane region" description="Helical" evidence="2">
    <location>
        <begin position="229"/>
        <end position="247"/>
    </location>
</feature>
<dbReference type="EMBL" id="ML213510">
    <property type="protein sequence ID" value="TFK52069.1"/>
    <property type="molecule type" value="Genomic_DNA"/>
</dbReference>
<proteinExistence type="predicted"/>
<feature type="transmembrane region" description="Helical" evidence="2">
    <location>
        <begin position="59"/>
        <end position="81"/>
    </location>
</feature>
<keyword evidence="2" id="KW-1133">Transmembrane helix</keyword>
<keyword evidence="2" id="KW-0472">Membrane</keyword>
<organism evidence="3 4">
    <name type="scientific">Heliocybe sulcata</name>
    <dbReference type="NCBI Taxonomy" id="5364"/>
    <lineage>
        <taxon>Eukaryota</taxon>
        <taxon>Fungi</taxon>
        <taxon>Dikarya</taxon>
        <taxon>Basidiomycota</taxon>
        <taxon>Agaricomycotina</taxon>
        <taxon>Agaricomycetes</taxon>
        <taxon>Gloeophyllales</taxon>
        <taxon>Gloeophyllaceae</taxon>
        <taxon>Heliocybe</taxon>
    </lineage>
</organism>
<evidence type="ECO:0000256" key="1">
    <source>
        <dbReference type="SAM" id="MobiDB-lite"/>
    </source>
</evidence>
<dbReference type="PANTHER" id="PTHR38483">
    <property type="entry name" value="CHROMOSOME 1, WHOLE GENOME SHOTGUN SEQUENCE"/>
    <property type="match status" value="1"/>
</dbReference>
<feature type="transmembrane region" description="Helical" evidence="2">
    <location>
        <begin position="254"/>
        <end position="275"/>
    </location>
</feature>
<evidence type="ECO:0000256" key="2">
    <source>
        <dbReference type="SAM" id="Phobius"/>
    </source>
</evidence>
<feature type="region of interest" description="Disordered" evidence="1">
    <location>
        <begin position="340"/>
        <end position="359"/>
    </location>
</feature>
<dbReference type="PANTHER" id="PTHR38483:SF1">
    <property type="entry name" value="ION TRANSPORT DOMAIN-CONTAINING PROTEIN"/>
    <property type="match status" value="1"/>
</dbReference>
<evidence type="ECO:0008006" key="5">
    <source>
        <dbReference type="Google" id="ProtNLM"/>
    </source>
</evidence>
<feature type="transmembrane region" description="Helical" evidence="2">
    <location>
        <begin position="122"/>
        <end position="146"/>
    </location>
</feature>
<sequence>MPTFEQSNNGIVVHLTLPNLTDVLNRLQHSGAYFAYYLALWAWSIPLVVVALLDSSWRGFPVAFYLIQFLVNSSTLVEVYLRASHKGPSFLVSGASLLDVIFCTVTLITWSLSLVAEERGLVATSAAIGAISLLVRGIFQFLRLGLVILRLAVKKQQDGGESPSDSDNADIDNFDIRDLFGSATDRTIRGLEEVLITSFKRGVLGTIRIVQLVVAIVAVVLAFDDVSVLVIIQEFALIFEAVTVLVFRSHLNLYLPLVVLDELVCLLGSVTAIIIARDGNHRHYWSGPALVTRIFTIVTAFVFLARSVIQLLYFVYSIFLSCKIVFQSSETIRLLDEDDNSKAAGDESAGSARQNSESV</sequence>